<keyword evidence="1" id="KW-0560">Oxidoreductase</keyword>
<dbReference type="STRING" id="560819.SAMN05428998_110146"/>
<evidence type="ECO:0000259" key="3">
    <source>
        <dbReference type="Pfam" id="PF01266"/>
    </source>
</evidence>
<dbReference type="AlphaFoldDB" id="A0A1Y6BVS7"/>
<dbReference type="EMBL" id="FWZX01000010">
    <property type="protein sequence ID" value="SMF31034.1"/>
    <property type="molecule type" value="Genomic_DNA"/>
</dbReference>
<dbReference type="SUPFAM" id="SSF51905">
    <property type="entry name" value="FAD/NAD(P)-binding domain"/>
    <property type="match status" value="1"/>
</dbReference>
<evidence type="ECO:0000313" key="4">
    <source>
        <dbReference type="EMBL" id="SMF31034.1"/>
    </source>
</evidence>
<dbReference type="PANTHER" id="PTHR13847">
    <property type="entry name" value="SARCOSINE DEHYDROGENASE-RELATED"/>
    <property type="match status" value="1"/>
</dbReference>
<keyword evidence="5" id="KW-1185">Reference proteome</keyword>
<sequence>MKFASYWHETAPSFTGASRTAPSGRYDAAVIGAGFTGLGAARRLAMAGRRVIVLEAVTVGCGASGRNGGHLNNGMAHSFLHAVEAFGLDRACEIYRAYDAGIETIERIAAEEGIACDFRRSGKLKLASKPGHYESLARNCEAIRRSVDPEAAMLSRSELQGEIRSDRFHGAMLQPKSAMMHMGRFVAGLAEAAVRRGAEIHERTPVTARVAAGDGWELRTPRGPVLAQQVLLATGAYTPPQFGYFRRRIVPVGSFVLATRPLGDDEVAATLPGDRTCVTSLNVGNYFRLSPDRRLIFGGRARFSASSDQSSDARSGAIMQDSLARIFPALAGIEVDYCWGGLVDMTRDRLPRAGEAEGLHFAMGYSGHGAQIATHMGEVMADLMTRRAVRNPWAGLPWPVVPGHFGKPWFLPLVGAWYRMKDRLS</sequence>
<gene>
    <name evidence="4" type="ORF">SAMN05428998_110146</name>
</gene>
<feature type="region of interest" description="Disordered" evidence="2">
    <location>
        <begin position="1"/>
        <end position="20"/>
    </location>
</feature>
<dbReference type="Gene3D" id="3.50.50.60">
    <property type="entry name" value="FAD/NAD(P)-binding domain"/>
    <property type="match status" value="1"/>
</dbReference>
<proteinExistence type="predicted"/>
<evidence type="ECO:0000313" key="5">
    <source>
        <dbReference type="Proteomes" id="UP000192917"/>
    </source>
</evidence>
<dbReference type="InterPro" id="IPR036188">
    <property type="entry name" value="FAD/NAD-bd_sf"/>
</dbReference>
<protein>
    <submittedName>
        <fullName evidence="4">Glycine/D-amino acid oxidase</fullName>
    </submittedName>
</protein>
<name>A0A1Y6BVS7_9PROT</name>
<dbReference type="PANTHER" id="PTHR13847:SF281">
    <property type="entry name" value="FAD DEPENDENT OXIDOREDUCTASE DOMAIN-CONTAINING PROTEIN"/>
    <property type="match status" value="1"/>
</dbReference>
<organism evidence="4 5">
    <name type="scientific">Tistlia consotensis USBA 355</name>
    <dbReference type="NCBI Taxonomy" id="560819"/>
    <lineage>
        <taxon>Bacteria</taxon>
        <taxon>Pseudomonadati</taxon>
        <taxon>Pseudomonadota</taxon>
        <taxon>Alphaproteobacteria</taxon>
        <taxon>Rhodospirillales</taxon>
        <taxon>Rhodovibrionaceae</taxon>
        <taxon>Tistlia</taxon>
    </lineage>
</organism>
<evidence type="ECO:0000256" key="2">
    <source>
        <dbReference type="SAM" id="MobiDB-lite"/>
    </source>
</evidence>
<feature type="domain" description="FAD dependent oxidoreductase" evidence="3">
    <location>
        <begin position="27"/>
        <end position="383"/>
    </location>
</feature>
<evidence type="ECO:0000256" key="1">
    <source>
        <dbReference type="ARBA" id="ARBA00023002"/>
    </source>
</evidence>
<dbReference type="Gene3D" id="3.30.9.10">
    <property type="entry name" value="D-Amino Acid Oxidase, subunit A, domain 2"/>
    <property type="match status" value="1"/>
</dbReference>
<dbReference type="GO" id="GO:0005737">
    <property type="term" value="C:cytoplasm"/>
    <property type="evidence" value="ECO:0007669"/>
    <property type="project" value="TreeGrafter"/>
</dbReference>
<accession>A0A1Y6BVS7</accession>
<dbReference type="Proteomes" id="UP000192917">
    <property type="component" value="Unassembled WGS sequence"/>
</dbReference>
<reference evidence="4 5" key="1">
    <citation type="submission" date="2017-04" db="EMBL/GenBank/DDBJ databases">
        <authorList>
            <person name="Afonso C.L."/>
            <person name="Miller P.J."/>
            <person name="Scott M.A."/>
            <person name="Spackman E."/>
            <person name="Goraichik I."/>
            <person name="Dimitrov K.M."/>
            <person name="Suarez D.L."/>
            <person name="Swayne D.E."/>
        </authorList>
    </citation>
    <scope>NUCLEOTIDE SEQUENCE [LARGE SCALE GENOMIC DNA]</scope>
    <source>
        <strain evidence="4 5">USBA 355</strain>
    </source>
</reference>
<dbReference type="GO" id="GO:0016491">
    <property type="term" value="F:oxidoreductase activity"/>
    <property type="evidence" value="ECO:0007669"/>
    <property type="project" value="UniProtKB-KW"/>
</dbReference>
<dbReference type="RefSeq" id="WP_085123356.1">
    <property type="nucleotide sequence ID" value="NZ_FWZX01000010.1"/>
</dbReference>
<dbReference type="Pfam" id="PF01266">
    <property type="entry name" value="DAO"/>
    <property type="match status" value="1"/>
</dbReference>
<dbReference type="InterPro" id="IPR006076">
    <property type="entry name" value="FAD-dep_OxRdtase"/>
</dbReference>